<dbReference type="RefSeq" id="WP_147188247.1">
    <property type="nucleotide sequence ID" value="NZ_CP042435.1"/>
</dbReference>
<dbReference type="PROSITE" id="PS51257">
    <property type="entry name" value="PROKAR_LIPOPROTEIN"/>
    <property type="match status" value="1"/>
</dbReference>
<name>A0A5B8V4N0_9BACT</name>
<evidence type="ECO:0000313" key="2">
    <source>
        <dbReference type="EMBL" id="QEC66447.1"/>
    </source>
</evidence>
<dbReference type="EMBL" id="CP042435">
    <property type="protein sequence ID" value="QEC66447.1"/>
    <property type="molecule type" value="Genomic_DNA"/>
</dbReference>
<feature type="chain" id="PRO_5023033946" evidence="1">
    <location>
        <begin position="22"/>
        <end position="334"/>
    </location>
</feature>
<dbReference type="Proteomes" id="UP000321533">
    <property type="component" value="Chromosome"/>
</dbReference>
<dbReference type="AlphaFoldDB" id="A0A5B8V4N0"/>
<dbReference type="KEGG" id="pgin:FRZ67_03745"/>
<keyword evidence="1" id="KW-0732">Signal</keyword>
<sequence>MTFKKFLFLISLAFIACITHAQNTMITILDSGRKTSIRGLSVVDDNIVWASGSNGTVARSVDGGKTFEWLTVSGYEKRDFRDIEAFDKNTALIMGIAEPAIILKTKDGGKSWYKVFEDSTKGMFLDAMDFDGTKNGIVVGDPVNGRLFVTGTNNGGDSWDRYYAMPVSYNNQGCFASSGTNIILLKDGDYRIASGGYVSEFMNGLDGEILPLKKGKETTGANSVAMWKEKNFVIVGGDFTNDKDSTENCVLSFDAGITWKAPTTPPHGYRSCVEYITKDKLITCGTSGVDISNDGGMNWQLISTQSFHVCQKAKKGNKVFLAGSNGKIAMLVTK</sequence>
<keyword evidence="3" id="KW-1185">Reference proteome</keyword>
<gene>
    <name evidence="2" type="ORF">FRZ67_03745</name>
</gene>
<accession>A0A5B8V4N0</accession>
<dbReference type="PANTHER" id="PTHR47199:SF2">
    <property type="entry name" value="PHOTOSYSTEM II STABILITY_ASSEMBLY FACTOR HCF136, CHLOROPLASTIC"/>
    <property type="match status" value="1"/>
</dbReference>
<dbReference type="Gene3D" id="2.130.10.10">
    <property type="entry name" value="YVTN repeat-like/Quinoprotein amine dehydrogenase"/>
    <property type="match status" value="2"/>
</dbReference>
<dbReference type="PANTHER" id="PTHR47199">
    <property type="entry name" value="PHOTOSYSTEM II STABILITY/ASSEMBLY FACTOR HCF136, CHLOROPLASTIC"/>
    <property type="match status" value="1"/>
</dbReference>
<reference evidence="2 3" key="1">
    <citation type="journal article" date="2016" name="Int. J. Syst. Evol. Microbiol.">
        <title>Panacibacter ginsenosidivorans gen. nov., sp. nov., with ginsenoside converting activity isolated from soil of a ginseng field.</title>
        <authorList>
            <person name="Siddiqi M.Z."/>
            <person name="Muhammad Shafi S."/>
            <person name="Choi K.D."/>
            <person name="Im W.T."/>
        </authorList>
    </citation>
    <scope>NUCLEOTIDE SEQUENCE [LARGE SCALE GENOMIC DNA]</scope>
    <source>
        <strain evidence="2 3">Gsoil1550</strain>
    </source>
</reference>
<organism evidence="2 3">
    <name type="scientific">Panacibacter ginsenosidivorans</name>
    <dbReference type="NCBI Taxonomy" id="1813871"/>
    <lineage>
        <taxon>Bacteria</taxon>
        <taxon>Pseudomonadati</taxon>
        <taxon>Bacteroidota</taxon>
        <taxon>Chitinophagia</taxon>
        <taxon>Chitinophagales</taxon>
        <taxon>Chitinophagaceae</taxon>
        <taxon>Panacibacter</taxon>
    </lineage>
</organism>
<dbReference type="InterPro" id="IPR015943">
    <property type="entry name" value="WD40/YVTN_repeat-like_dom_sf"/>
</dbReference>
<evidence type="ECO:0000313" key="3">
    <source>
        <dbReference type="Proteomes" id="UP000321533"/>
    </source>
</evidence>
<evidence type="ECO:0000256" key="1">
    <source>
        <dbReference type="SAM" id="SignalP"/>
    </source>
</evidence>
<dbReference type="InterPro" id="IPR036278">
    <property type="entry name" value="Sialidase_sf"/>
</dbReference>
<dbReference type="OrthoDB" id="9813892at2"/>
<protein>
    <submittedName>
        <fullName evidence="2">Oxidoreductase</fullName>
    </submittedName>
</protein>
<dbReference type="SUPFAM" id="SSF50939">
    <property type="entry name" value="Sialidases"/>
    <property type="match status" value="1"/>
</dbReference>
<feature type="signal peptide" evidence="1">
    <location>
        <begin position="1"/>
        <end position="21"/>
    </location>
</feature>
<proteinExistence type="predicted"/>